<dbReference type="Gene3D" id="3.30.370.10">
    <property type="entry name" value="Barstar-like"/>
    <property type="match status" value="1"/>
</dbReference>
<name>A0ABP8K3S1_9MICO</name>
<gene>
    <name evidence="3" type="ORF">GCM10023153_26090</name>
</gene>
<keyword evidence="4" id="KW-1185">Reference proteome</keyword>
<organism evidence="3 4">
    <name type="scientific">Ornithinibacter aureus</name>
    <dbReference type="NCBI Taxonomy" id="622664"/>
    <lineage>
        <taxon>Bacteria</taxon>
        <taxon>Bacillati</taxon>
        <taxon>Actinomycetota</taxon>
        <taxon>Actinomycetes</taxon>
        <taxon>Micrococcales</taxon>
        <taxon>Intrasporangiaceae</taxon>
        <taxon>Ornithinibacter</taxon>
    </lineage>
</organism>
<dbReference type="Pfam" id="PF01337">
    <property type="entry name" value="Barstar"/>
    <property type="match status" value="1"/>
</dbReference>
<dbReference type="Proteomes" id="UP001500390">
    <property type="component" value="Unassembled WGS sequence"/>
</dbReference>
<sequence>MIRHLRPPVDVDALVADAVARGRVVRLVVAGETKTATLEAFADALDFPAWFGGNLDALADLLDHLARHDEGEAELVVDGVLALQREDPFAAAQLNGVLGEVALAHPRFHVSVIER</sequence>
<feature type="domain" description="Barstar (barnase inhibitor)" evidence="2">
    <location>
        <begin position="32"/>
        <end position="102"/>
    </location>
</feature>
<reference evidence="4" key="1">
    <citation type="journal article" date="2019" name="Int. J. Syst. Evol. Microbiol.">
        <title>The Global Catalogue of Microorganisms (GCM) 10K type strain sequencing project: providing services to taxonomists for standard genome sequencing and annotation.</title>
        <authorList>
            <consortium name="The Broad Institute Genomics Platform"/>
            <consortium name="The Broad Institute Genome Sequencing Center for Infectious Disease"/>
            <person name="Wu L."/>
            <person name="Ma J."/>
        </authorList>
    </citation>
    <scope>NUCLEOTIDE SEQUENCE [LARGE SCALE GENOMIC DNA]</scope>
    <source>
        <strain evidence="4">JCM 17738</strain>
    </source>
</reference>
<comment type="similarity">
    <text evidence="1">Belongs to the barstar family.</text>
</comment>
<comment type="caution">
    <text evidence="3">The sequence shown here is derived from an EMBL/GenBank/DDBJ whole genome shotgun (WGS) entry which is preliminary data.</text>
</comment>
<proteinExistence type="inferred from homology"/>
<dbReference type="SUPFAM" id="SSF52038">
    <property type="entry name" value="Barstar-related"/>
    <property type="match status" value="1"/>
</dbReference>
<dbReference type="InterPro" id="IPR035905">
    <property type="entry name" value="Barstar-like_sf"/>
</dbReference>
<dbReference type="RefSeq" id="WP_159900112.1">
    <property type="nucleotide sequence ID" value="NZ_BAABFX010000036.1"/>
</dbReference>
<dbReference type="InterPro" id="IPR000468">
    <property type="entry name" value="Barstar"/>
</dbReference>
<accession>A0ABP8K3S1</accession>
<evidence type="ECO:0000256" key="1">
    <source>
        <dbReference type="ARBA" id="ARBA00006845"/>
    </source>
</evidence>
<evidence type="ECO:0000313" key="3">
    <source>
        <dbReference type="EMBL" id="GAA4399682.1"/>
    </source>
</evidence>
<evidence type="ECO:0000259" key="2">
    <source>
        <dbReference type="Pfam" id="PF01337"/>
    </source>
</evidence>
<dbReference type="EMBL" id="BAABFX010000036">
    <property type="protein sequence ID" value="GAA4399682.1"/>
    <property type="molecule type" value="Genomic_DNA"/>
</dbReference>
<protein>
    <recommendedName>
        <fullName evidence="2">Barstar (barnase inhibitor) domain-containing protein</fullName>
    </recommendedName>
</protein>
<evidence type="ECO:0000313" key="4">
    <source>
        <dbReference type="Proteomes" id="UP001500390"/>
    </source>
</evidence>